<evidence type="ECO:0000256" key="3">
    <source>
        <dbReference type="SAM" id="MobiDB-lite"/>
    </source>
</evidence>
<dbReference type="Gene3D" id="3.40.50.2000">
    <property type="entry name" value="Glycogen Phosphorylase B"/>
    <property type="match status" value="3"/>
</dbReference>
<dbReference type="InterPro" id="IPR001173">
    <property type="entry name" value="Glyco_trans_2-like"/>
</dbReference>
<protein>
    <recommendedName>
        <fullName evidence="9">D-inositol 3-phosphate glycosyltransferase</fullName>
    </recommendedName>
</protein>
<sequence length="711" mass="75470">MVRVLRVSHSAVVDEWRGRERALTELGVDVTLLSARGWHAGGTPVTLQPRPGERVVGVRTFGRHPALFVYDPRPIMRTLRTSFDVIDLHEEPFALATAELLLLRALSRRSRRTPVVLYTAQNLRKRYPVPFRWLERWALGEASGISACNADAARIVEDKGFAGRARVIPLGVDAQRFTPSDVSGAENPAGRVGAPAPPAGRVAAPAPAAGRVGAPAPPAGRVAAPAAGRVGAPAPYRDPETAEITVGFLGRLVPEKGVLVLLDAVAREPKLRVRIAGSGPLATELDRLAAARGIGDRVEFVGAIEPDDVVEFYRTLDVLAVPSLPTPSWTEQFGRVAVEAMACGVPVVSSDAGALPDVVGGAGLVVPAGDVDALSAALLEAGGVAAGELRVSGFARAAECTWNAVARDYLDLYRSVVREASDRPAELEVVVVAYGAPAMLRRALEPVAHLPVTVVDNSSLPEIAALCDELGVRYLDPGRNGGFAAGVNVALGDRQRPGADVLLLNPDAVISADDIAVLHRALRADTALASVGPAQVDEDGHVARVEWPFPSPGATWLEAVGLGRVRRPGPGFVIGSVLLLRAEALDQVGGLDERFFLYAEETDWAYRAHLLGWRHAAVPEARALHVGGGTSGDASRRDAHFFASQERYLRKHFGAVGWQSARLGQWLGSMARSVVLSGERGRAARKRAAIYRLGPVRVEGRFRAAADGGPR</sequence>
<evidence type="ECO:0000256" key="1">
    <source>
        <dbReference type="ARBA" id="ARBA00022676"/>
    </source>
</evidence>
<dbReference type="PANTHER" id="PTHR12526">
    <property type="entry name" value="GLYCOSYLTRANSFERASE"/>
    <property type="match status" value="1"/>
</dbReference>
<dbReference type="EMBL" id="BAAANJ010000001">
    <property type="protein sequence ID" value="GAA1799051.1"/>
    <property type="molecule type" value="Genomic_DNA"/>
</dbReference>
<dbReference type="CDD" id="cd03801">
    <property type="entry name" value="GT4_PimA-like"/>
    <property type="match status" value="1"/>
</dbReference>
<dbReference type="SUPFAM" id="SSF53448">
    <property type="entry name" value="Nucleotide-diphospho-sugar transferases"/>
    <property type="match status" value="1"/>
</dbReference>
<feature type="domain" description="Glycosyltransferase subfamily 4-like N-terminal" evidence="6">
    <location>
        <begin position="21"/>
        <end position="176"/>
    </location>
</feature>
<dbReference type="Gene3D" id="3.90.550.10">
    <property type="entry name" value="Spore Coat Polysaccharide Biosynthesis Protein SpsA, Chain A"/>
    <property type="match status" value="1"/>
</dbReference>
<evidence type="ECO:0000256" key="2">
    <source>
        <dbReference type="ARBA" id="ARBA00022679"/>
    </source>
</evidence>
<organism evidence="7 8">
    <name type="scientific">Agromyces neolithicus</name>
    <dbReference type="NCBI Taxonomy" id="269420"/>
    <lineage>
        <taxon>Bacteria</taxon>
        <taxon>Bacillati</taxon>
        <taxon>Actinomycetota</taxon>
        <taxon>Actinomycetes</taxon>
        <taxon>Micrococcales</taxon>
        <taxon>Microbacteriaceae</taxon>
        <taxon>Agromyces</taxon>
    </lineage>
</organism>
<evidence type="ECO:0000259" key="4">
    <source>
        <dbReference type="Pfam" id="PF00534"/>
    </source>
</evidence>
<dbReference type="InterPro" id="IPR029044">
    <property type="entry name" value="Nucleotide-diphossugar_trans"/>
</dbReference>
<evidence type="ECO:0000313" key="7">
    <source>
        <dbReference type="EMBL" id="GAA1799051.1"/>
    </source>
</evidence>
<keyword evidence="8" id="KW-1185">Reference proteome</keyword>
<dbReference type="InterPro" id="IPR001296">
    <property type="entry name" value="Glyco_trans_1"/>
</dbReference>
<evidence type="ECO:0008006" key="9">
    <source>
        <dbReference type="Google" id="ProtNLM"/>
    </source>
</evidence>
<comment type="caution">
    <text evidence="7">The sequence shown here is derived from an EMBL/GenBank/DDBJ whole genome shotgun (WGS) entry which is preliminary data.</text>
</comment>
<dbReference type="SUPFAM" id="SSF53756">
    <property type="entry name" value="UDP-Glycosyltransferase/glycogen phosphorylase"/>
    <property type="match status" value="1"/>
</dbReference>
<evidence type="ECO:0000313" key="8">
    <source>
        <dbReference type="Proteomes" id="UP001500002"/>
    </source>
</evidence>
<keyword evidence="2" id="KW-0808">Transferase</keyword>
<feature type="compositionally biased region" description="Low complexity" evidence="3">
    <location>
        <begin position="188"/>
        <end position="208"/>
    </location>
</feature>
<dbReference type="Pfam" id="PF00534">
    <property type="entry name" value="Glycos_transf_1"/>
    <property type="match status" value="1"/>
</dbReference>
<evidence type="ECO:0000259" key="5">
    <source>
        <dbReference type="Pfam" id="PF00535"/>
    </source>
</evidence>
<proteinExistence type="predicted"/>
<gene>
    <name evidence="7" type="ORF">GCM10009749_03500</name>
</gene>
<dbReference type="Pfam" id="PF13439">
    <property type="entry name" value="Glyco_transf_4"/>
    <property type="match status" value="1"/>
</dbReference>
<feature type="domain" description="Glycosyl transferase family 1" evidence="4">
    <location>
        <begin position="243"/>
        <end position="380"/>
    </location>
</feature>
<name>A0ABN2LTJ9_9MICO</name>
<evidence type="ECO:0000259" key="6">
    <source>
        <dbReference type="Pfam" id="PF13439"/>
    </source>
</evidence>
<keyword evidence="1" id="KW-0328">Glycosyltransferase</keyword>
<feature type="domain" description="Glycosyltransferase 2-like" evidence="5">
    <location>
        <begin position="429"/>
        <end position="586"/>
    </location>
</feature>
<dbReference type="InterPro" id="IPR028098">
    <property type="entry name" value="Glyco_trans_4-like_N"/>
</dbReference>
<reference evidence="7 8" key="1">
    <citation type="journal article" date="2019" name="Int. J. Syst. Evol. Microbiol.">
        <title>The Global Catalogue of Microorganisms (GCM) 10K type strain sequencing project: providing services to taxonomists for standard genome sequencing and annotation.</title>
        <authorList>
            <consortium name="The Broad Institute Genomics Platform"/>
            <consortium name="The Broad Institute Genome Sequencing Center for Infectious Disease"/>
            <person name="Wu L."/>
            <person name="Ma J."/>
        </authorList>
    </citation>
    <scope>NUCLEOTIDE SEQUENCE [LARGE SCALE GENOMIC DNA]</scope>
    <source>
        <strain evidence="7 8">JCM 14322</strain>
    </source>
</reference>
<accession>A0ABN2LTJ9</accession>
<dbReference type="Pfam" id="PF00535">
    <property type="entry name" value="Glycos_transf_2"/>
    <property type="match status" value="1"/>
</dbReference>
<dbReference type="Proteomes" id="UP001500002">
    <property type="component" value="Unassembled WGS sequence"/>
</dbReference>
<feature type="region of interest" description="Disordered" evidence="3">
    <location>
        <begin position="179"/>
        <end position="208"/>
    </location>
</feature>
<dbReference type="PANTHER" id="PTHR12526:SF636">
    <property type="entry name" value="BLL3647 PROTEIN"/>
    <property type="match status" value="1"/>
</dbReference>